<reference evidence="1" key="2">
    <citation type="journal article" date="2015" name="Data Brief">
        <title>Shoot transcriptome of the giant reed, Arundo donax.</title>
        <authorList>
            <person name="Barrero R.A."/>
            <person name="Guerrero F.D."/>
            <person name="Moolhuijzen P."/>
            <person name="Goolsby J.A."/>
            <person name="Tidwell J."/>
            <person name="Bellgard S.E."/>
            <person name="Bellgard M.I."/>
        </authorList>
    </citation>
    <scope>NUCLEOTIDE SEQUENCE</scope>
    <source>
        <tissue evidence="1">Shoot tissue taken approximately 20 cm above the soil surface</tissue>
    </source>
</reference>
<reference evidence="1" key="1">
    <citation type="submission" date="2014-09" db="EMBL/GenBank/DDBJ databases">
        <authorList>
            <person name="Magalhaes I.L.F."/>
            <person name="Oliveira U."/>
            <person name="Santos F.R."/>
            <person name="Vidigal T.H.D.A."/>
            <person name="Brescovit A.D."/>
            <person name="Santos A.J."/>
        </authorList>
    </citation>
    <scope>NUCLEOTIDE SEQUENCE</scope>
    <source>
        <tissue evidence="1">Shoot tissue taken approximately 20 cm above the soil surface</tissue>
    </source>
</reference>
<dbReference type="EMBL" id="GBRH01196301">
    <property type="protein sequence ID" value="JAE01595.1"/>
    <property type="molecule type" value="Transcribed_RNA"/>
</dbReference>
<sequence length="57" mass="6477">MCYMMLHGPCIQFFNNYEVNPACDVLCISRSIVMYLADTLFVWMIAAVGTTDSIYSL</sequence>
<organism evidence="1">
    <name type="scientific">Arundo donax</name>
    <name type="common">Giant reed</name>
    <name type="synonym">Donax arundinaceus</name>
    <dbReference type="NCBI Taxonomy" id="35708"/>
    <lineage>
        <taxon>Eukaryota</taxon>
        <taxon>Viridiplantae</taxon>
        <taxon>Streptophyta</taxon>
        <taxon>Embryophyta</taxon>
        <taxon>Tracheophyta</taxon>
        <taxon>Spermatophyta</taxon>
        <taxon>Magnoliopsida</taxon>
        <taxon>Liliopsida</taxon>
        <taxon>Poales</taxon>
        <taxon>Poaceae</taxon>
        <taxon>PACMAD clade</taxon>
        <taxon>Arundinoideae</taxon>
        <taxon>Arundineae</taxon>
        <taxon>Arundo</taxon>
    </lineage>
</organism>
<accession>A0A0A9ELM7</accession>
<protein>
    <submittedName>
        <fullName evidence="1">Uncharacterized protein</fullName>
    </submittedName>
</protein>
<proteinExistence type="predicted"/>
<dbReference type="AlphaFoldDB" id="A0A0A9ELM7"/>
<evidence type="ECO:0000313" key="1">
    <source>
        <dbReference type="EMBL" id="JAE01595.1"/>
    </source>
</evidence>
<name>A0A0A9ELM7_ARUDO</name>